<keyword evidence="1" id="KW-0472">Membrane</keyword>
<keyword evidence="3" id="KW-1185">Reference proteome</keyword>
<evidence type="ECO:0000313" key="2">
    <source>
        <dbReference type="EMBL" id="QFS43808.1"/>
    </source>
</evidence>
<protein>
    <submittedName>
        <fullName evidence="2">Uncharacterized protein</fullName>
    </submittedName>
</protein>
<organism evidence="2 3">
    <name type="scientific">Nostoc sphaeroides CCNUC1</name>
    <dbReference type="NCBI Taxonomy" id="2653204"/>
    <lineage>
        <taxon>Bacteria</taxon>
        <taxon>Bacillati</taxon>
        <taxon>Cyanobacteriota</taxon>
        <taxon>Cyanophyceae</taxon>
        <taxon>Nostocales</taxon>
        <taxon>Nostocaceae</taxon>
        <taxon>Nostoc</taxon>
    </lineage>
</organism>
<feature type="transmembrane region" description="Helical" evidence="1">
    <location>
        <begin position="32"/>
        <end position="51"/>
    </location>
</feature>
<accession>A0A5P8VTM7</accession>
<sequence length="52" mass="6180">MRFMPVSYEIFLYLNFKLAHRLIVKYLPTDSGHLAVLGTFVIAFYFYEALLF</sequence>
<evidence type="ECO:0000256" key="1">
    <source>
        <dbReference type="SAM" id="Phobius"/>
    </source>
</evidence>
<dbReference type="Proteomes" id="UP000326678">
    <property type="component" value="Chromosome Gxm1"/>
</dbReference>
<name>A0A5P8VTM7_9NOSO</name>
<reference evidence="2 3" key="1">
    <citation type="submission" date="2019-10" db="EMBL/GenBank/DDBJ databases">
        <title>Genomic and transcriptomic insights into the perfect genentic adaptation of a filamentous nitrogen-fixing cyanobacterium to rice fields.</title>
        <authorList>
            <person name="Chen Z."/>
        </authorList>
    </citation>
    <scope>NUCLEOTIDE SEQUENCE [LARGE SCALE GENOMIC DNA]</scope>
    <source>
        <strain evidence="2">CCNUC1</strain>
    </source>
</reference>
<keyword evidence="1" id="KW-0812">Transmembrane</keyword>
<dbReference type="EMBL" id="CP045226">
    <property type="protein sequence ID" value="QFS43808.1"/>
    <property type="molecule type" value="Genomic_DNA"/>
</dbReference>
<proteinExistence type="predicted"/>
<dbReference type="KEGG" id="nsh:GXM_01281"/>
<keyword evidence="1" id="KW-1133">Transmembrane helix</keyword>
<gene>
    <name evidence="2" type="ORF">GXM_01281</name>
</gene>
<dbReference type="AlphaFoldDB" id="A0A5P8VTM7"/>
<evidence type="ECO:0000313" key="3">
    <source>
        <dbReference type="Proteomes" id="UP000326678"/>
    </source>
</evidence>